<keyword evidence="3" id="KW-1185">Reference proteome</keyword>
<accession>A0AAN1WE69</accession>
<protein>
    <recommendedName>
        <fullName evidence="4">DUF2799 domain-containing protein</fullName>
    </recommendedName>
</protein>
<dbReference type="RefSeq" id="WP_236985460.1">
    <property type="nucleotide sequence ID" value="NZ_AP023086.1"/>
</dbReference>
<sequence>MNSLTRAALIVVSALLINGCASMNKDQCQLANWQALGFQQGNQGKSMARFNTYQQDCAKHQIKADFNAFKTGHEQGLQTYCNFDQGLNTGKQGKDYNAVCPRSQFPTYAEGYRSGVNRFCNYSNGVKTSAQGNATNPNCPASRYPEFHQGFTAGQEQQQLKGHIHSLEDDLDNTQQAMDDASEHISAAEAIIISDTSTSDSRKQALATIKYYKKQYQQLDRDYHEQLDALEHAKQEYETLLKVQQGVAQ</sequence>
<dbReference type="EMBL" id="AP023086">
    <property type="protein sequence ID" value="BCD95948.1"/>
    <property type="molecule type" value="Genomic_DNA"/>
</dbReference>
<name>A0AAN1WE69_9GAMM</name>
<evidence type="ECO:0000313" key="3">
    <source>
        <dbReference type="Proteomes" id="UP001320119"/>
    </source>
</evidence>
<reference evidence="2 3" key="1">
    <citation type="journal article" date="2022" name="IScience">
        <title>An ultrasensitive nanofiber-based assay for enzymatic hydrolysis and deep-sea microbial degradation of cellulose.</title>
        <authorList>
            <person name="Tsudome M."/>
            <person name="Tachioka M."/>
            <person name="Miyazaki M."/>
            <person name="Uchimura K."/>
            <person name="Tsuda M."/>
            <person name="Takaki Y."/>
            <person name="Deguchi S."/>
        </authorList>
    </citation>
    <scope>NUCLEOTIDE SEQUENCE [LARGE SCALE GENOMIC DNA]</scope>
    <source>
        <strain evidence="2 3">GE09</strain>
    </source>
</reference>
<evidence type="ECO:0000313" key="2">
    <source>
        <dbReference type="EMBL" id="BCD95948.1"/>
    </source>
</evidence>
<dbReference type="Proteomes" id="UP001320119">
    <property type="component" value="Chromosome"/>
</dbReference>
<dbReference type="KEGG" id="marq:MARGE09_P0147"/>
<dbReference type="InterPro" id="IPR021242">
    <property type="entry name" value="DUF2799"/>
</dbReference>
<feature type="coiled-coil region" evidence="1">
    <location>
        <begin position="157"/>
        <end position="191"/>
    </location>
</feature>
<evidence type="ECO:0000256" key="1">
    <source>
        <dbReference type="SAM" id="Coils"/>
    </source>
</evidence>
<evidence type="ECO:0008006" key="4">
    <source>
        <dbReference type="Google" id="ProtNLM"/>
    </source>
</evidence>
<organism evidence="2 3">
    <name type="scientific">Marinagarivorans cellulosilyticus</name>
    <dbReference type="NCBI Taxonomy" id="2721545"/>
    <lineage>
        <taxon>Bacteria</taxon>
        <taxon>Pseudomonadati</taxon>
        <taxon>Pseudomonadota</taxon>
        <taxon>Gammaproteobacteria</taxon>
        <taxon>Cellvibrionales</taxon>
        <taxon>Cellvibrionaceae</taxon>
        <taxon>Marinagarivorans</taxon>
    </lineage>
</organism>
<gene>
    <name evidence="2" type="ORF">MARGE09_P0147</name>
</gene>
<keyword evidence="1" id="KW-0175">Coiled coil</keyword>
<proteinExistence type="predicted"/>
<dbReference type="AlphaFoldDB" id="A0AAN1WE69"/>
<dbReference type="Pfam" id="PF10973">
    <property type="entry name" value="DUF2799"/>
    <property type="match status" value="2"/>
</dbReference>